<evidence type="ECO:0000256" key="2">
    <source>
        <dbReference type="ARBA" id="ARBA00023125"/>
    </source>
</evidence>
<feature type="domain" description="HTH gntR-type" evidence="4">
    <location>
        <begin position="19"/>
        <end position="86"/>
    </location>
</feature>
<dbReference type="SUPFAM" id="SSF46785">
    <property type="entry name" value="Winged helix' DNA-binding domain"/>
    <property type="match status" value="1"/>
</dbReference>
<protein>
    <submittedName>
        <fullName evidence="5">Transcriptional regulator, GntR family</fullName>
    </submittedName>
</protein>
<keyword evidence="6" id="KW-1185">Reference proteome</keyword>
<dbReference type="GO" id="GO:0003700">
    <property type="term" value="F:DNA-binding transcription factor activity"/>
    <property type="evidence" value="ECO:0007669"/>
    <property type="project" value="InterPro"/>
</dbReference>
<dbReference type="Proteomes" id="UP000199046">
    <property type="component" value="Unassembled WGS sequence"/>
</dbReference>
<keyword evidence="2" id="KW-0238">DNA-binding</keyword>
<dbReference type="SMART" id="SM00345">
    <property type="entry name" value="HTH_GNTR"/>
    <property type="match status" value="1"/>
</dbReference>
<dbReference type="OrthoDB" id="5243844at2"/>
<dbReference type="SUPFAM" id="SSF48008">
    <property type="entry name" value="GntR ligand-binding domain-like"/>
    <property type="match status" value="1"/>
</dbReference>
<reference evidence="6" key="1">
    <citation type="submission" date="2016-10" db="EMBL/GenBank/DDBJ databases">
        <authorList>
            <person name="Varghese N."/>
            <person name="Submissions S."/>
        </authorList>
    </citation>
    <scope>NUCLEOTIDE SEQUENCE [LARGE SCALE GENOMIC DNA]</scope>
    <source>
        <strain evidence="6">DSM 23439</strain>
    </source>
</reference>
<evidence type="ECO:0000313" key="6">
    <source>
        <dbReference type="Proteomes" id="UP000199046"/>
    </source>
</evidence>
<dbReference type="Pfam" id="PF07729">
    <property type="entry name" value="FCD"/>
    <property type="match status" value="1"/>
</dbReference>
<name>A0A1I1J5F5_9GAMM</name>
<dbReference type="SMART" id="SM00895">
    <property type="entry name" value="FCD"/>
    <property type="match status" value="1"/>
</dbReference>
<dbReference type="InterPro" id="IPR008920">
    <property type="entry name" value="TF_FadR/GntR_C"/>
</dbReference>
<keyword evidence="1" id="KW-0805">Transcription regulation</keyword>
<dbReference type="PANTHER" id="PTHR43537">
    <property type="entry name" value="TRANSCRIPTIONAL REGULATOR, GNTR FAMILY"/>
    <property type="match status" value="1"/>
</dbReference>
<evidence type="ECO:0000313" key="5">
    <source>
        <dbReference type="EMBL" id="SFC43331.1"/>
    </source>
</evidence>
<dbReference type="Gene3D" id="1.20.120.530">
    <property type="entry name" value="GntR ligand-binding domain-like"/>
    <property type="match status" value="1"/>
</dbReference>
<dbReference type="STRING" id="402385.SAMN05421848_1341"/>
<dbReference type="PANTHER" id="PTHR43537:SF53">
    <property type="entry name" value="HTH-TYPE TRANSCRIPTIONAL REPRESSOR NANR"/>
    <property type="match status" value="1"/>
</dbReference>
<dbReference type="Gene3D" id="1.10.10.10">
    <property type="entry name" value="Winged helix-like DNA-binding domain superfamily/Winged helix DNA-binding domain"/>
    <property type="match status" value="1"/>
</dbReference>
<keyword evidence="3" id="KW-0804">Transcription</keyword>
<dbReference type="InterPro" id="IPR036388">
    <property type="entry name" value="WH-like_DNA-bd_sf"/>
</dbReference>
<evidence type="ECO:0000256" key="1">
    <source>
        <dbReference type="ARBA" id="ARBA00023015"/>
    </source>
</evidence>
<evidence type="ECO:0000256" key="3">
    <source>
        <dbReference type="ARBA" id="ARBA00023163"/>
    </source>
</evidence>
<dbReference type="PROSITE" id="PS50949">
    <property type="entry name" value="HTH_GNTR"/>
    <property type="match status" value="1"/>
</dbReference>
<evidence type="ECO:0000259" key="4">
    <source>
        <dbReference type="PROSITE" id="PS50949"/>
    </source>
</evidence>
<dbReference type="GO" id="GO:0003677">
    <property type="term" value="F:DNA binding"/>
    <property type="evidence" value="ECO:0007669"/>
    <property type="project" value="UniProtKB-KW"/>
</dbReference>
<proteinExistence type="predicted"/>
<accession>A0A1I1J5F5</accession>
<dbReference type="AlphaFoldDB" id="A0A1I1J5F5"/>
<dbReference type="Pfam" id="PF00392">
    <property type="entry name" value="GntR"/>
    <property type="match status" value="1"/>
</dbReference>
<gene>
    <name evidence="5" type="ORF">SAMN05421848_1341</name>
</gene>
<dbReference type="EMBL" id="FOLY01000003">
    <property type="protein sequence ID" value="SFC43331.1"/>
    <property type="molecule type" value="Genomic_DNA"/>
</dbReference>
<dbReference type="InterPro" id="IPR036390">
    <property type="entry name" value="WH_DNA-bd_sf"/>
</dbReference>
<dbReference type="InterPro" id="IPR011711">
    <property type="entry name" value="GntR_C"/>
</dbReference>
<dbReference type="RefSeq" id="WP_090132137.1">
    <property type="nucleotide sequence ID" value="NZ_FOLY01000003.1"/>
</dbReference>
<organism evidence="5 6">
    <name type="scientific">Kushneria avicenniae</name>
    <dbReference type="NCBI Taxonomy" id="402385"/>
    <lineage>
        <taxon>Bacteria</taxon>
        <taxon>Pseudomonadati</taxon>
        <taxon>Pseudomonadota</taxon>
        <taxon>Gammaproteobacteria</taxon>
        <taxon>Oceanospirillales</taxon>
        <taxon>Halomonadaceae</taxon>
        <taxon>Kushneria</taxon>
    </lineage>
</organism>
<dbReference type="InterPro" id="IPR000524">
    <property type="entry name" value="Tscrpt_reg_HTH_GntR"/>
</dbReference>
<sequence>MNDTRQFHLLAGLATGRDARSDDAIYQSLWEAIVEHRLSPGARLPEDALAGAFGVSRTMIRRVLQRLALEQLVTLRTHRGAQITSPTPSEARDVFRARRLLEGALLTEVVGNIKPADLQALAQIADQEHHASREQAIRLSARFHTRLMAMAGNASLSEALSQLISRTSLIIAVYGRGQAGCPCEHHTLIKLLETHDLAALQKWMHEHLTGIEASLDFTASGDALPDFEHLFGHHREQNAS</sequence>